<sequence length="81" mass="8464">MPEKSCPGFSVCCAGVVPGSIGAEGFIGLYAIGSLNGSISFCLFCRCACNIFWMLLVCLQWKNSALSISTKHPPTNSADAA</sequence>
<dbReference type="EMBL" id="AK440473">
    <property type="protein sequence ID" value="BAN64267.1"/>
    <property type="molecule type" value="mRNA"/>
</dbReference>
<protein>
    <submittedName>
        <fullName evidence="2">Uncharacterized protein</fullName>
    </submittedName>
</protein>
<keyword evidence="1" id="KW-0472">Membrane</keyword>
<keyword evidence="1" id="KW-0812">Transmembrane</keyword>
<evidence type="ECO:0000256" key="1">
    <source>
        <dbReference type="SAM" id="Phobius"/>
    </source>
</evidence>
<accession>S6BKA4</accession>
<feature type="transmembrane region" description="Helical" evidence="1">
    <location>
        <begin position="38"/>
        <end position="59"/>
    </location>
</feature>
<proteinExistence type="evidence at transcript level"/>
<keyword evidence="1" id="KW-1133">Transmembrane helix</keyword>
<evidence type="ECO:0000313" key="2">
    <source>
        <dbReference type="EMBL" id="BAN64267.1"/>
    </source>
</evidence>
<dbReference type="AlphaFoldDB" id="S6BKA4"/>
<name>S6BKA4_BABBO</name>
<reference evidence="2" key="1">
    <citation type="journal article" date="2014" name="BMC Genomics">
        <title>The Babesia bovis gene and promoter model: an update from full-length EST analysis.</title>
        <authorList>
            <person name="Yamagishi J."/>
            <person name="Wakaguri H."/>
            <person name="Yokoyama N."/>
            <person name="Yamashita R."/>
            <person name="Suzuki Y."/>
            <person name="Xuan X."/>
            <person name="Igarashi I."/>
        </authorList>
    </citation>
    <scope>NUCLEOTIDE SEQUENCE</scope>
    <source>
        <strain evidence="2">Texas</strain>
    </source>
</reference>
<organism evidence="2">
    <name type="scientific">Babesia bovis</name>
    <dbReference type="NCBI Taxonomy" id="5865"/>
    <lineage>
        <taxon>Eukaryota</taxon>
        <taxon>Sar</taxon>
        <taxon>Alveolata</taxon>
        <taxon>Apicomplexa</taxon>
        <taxon>Aconoidasida</taxon>
        <taxon>Piroplasmida</taxon>
        <taxon>Babesiidae</taxon>
        <taxon>Babesia</taxon>
    </lineage>
</organism>